<evidence type="ECO:0000313" key="3">
    <source>
        <dbReference type="WBParaSite" id="ACRNAN_scaffold24179.g26106.t1"/>
    </source>
</evidence>
<protein>
    <submittedName>
        <fullName evidence="3">Uncharacterized protein</fullName>
    </submittedName>
</protein>
<feature type="compositionally biased region" description="Low complexity" evidence="1">
    <location>
        <begin position="59"/>
        <end position="70"/>
    </location>
</feature>
<keyword evidence="2" id="KW-1185">Reference proteome</keyword>
<proteinExistence type="predicted"/>
<reference evidence="3" key="1">
    <citation type="submission" date="2022-11" db="UniProtKB">
        <authorList>
            <consortium name="WormBaseParasite"/>
        </authorList>
    </citation>
    <scope>IDENTIFICATION</scope>
</reference>
<organism evidence="2 3">
    <name type="scientific">Acrobeloides nanus</name>
    <dbReference type="NCBI Taxonomy" id="290746"/>
    <lineage>
        <taxon>Eukaryota</taxon>
        <taxon>Metazoa</taxon>
        <taxon>Ecdysozoa</taxon>
        <taxon>Nematoda</taxon>
        <taxon>Chromadorea</taxon>
        <taxon>Rhabditida</taxon>
        <taxon>Tylenchina</taxon>
        <taxon>Cephalobomorpha</taxon>
        <taxon>Cephaloboidea</taxon>
        <taxon>Cephalobidae</taxon>
        <taxon>Acrobeloides</taxon>
    </lineage>
</organism>
<evidence type="ECO:0000313" key="2">
    <source>
        <dbReference type="Proteomes" id="UP000887540"/>
    </source>
</evidence>
<feature type="compositionally biased region" description="Polar residues" evidence="1">
    <location>
        <begin position="74"/>
        <end position="95"/>
    </location>
</feature>
<dbReference type="Proteomes" id="UP000887540">
    <property type="component" value="Unplaced"/>
</dbReference>
<dbReference type="AlphaFoldDB" id="A0A914DDW4"/>
<feature type="region of interest" description="Disordered" evidence="1">
    <location>
        <begin position="59"/>
        <end position="95"/>
    </location>
</feature>
<sequence>MLLDSIRHTSIKLSENMEKFRNKSSKLLNGGIKDGVLDEAQHRLTEIAQLVSSSFLRHSSVSVDSTSTNDGPILNSSGENSPVDNSPLSSDSGEE</sequence>
<accession>A0A914DDW4</accession>
<dbReference type="WBParaSite" id="ACRNAN_scaffold24179.g26106.t1">
    <property type="protein sequence ID" value="ACRNAN_scaffold24179.g26106.t1"/>
    <property type="gene ID" value="ACRNAN_scaffold24179.g26106"/>
</dbReference>
<evidence type="ECO:0000256" key="1">
    <source>
        <dbReference type="SAM" id="MobiDB-lite"/>
    </source>
</evidence>
<name>A0A914DDW4_9BILA</name>